<feature type="domain" description="L,D-TPase catalytic" evidence="6">
    <location>
        <begin position="1"/>
        <end position="155"/>
    </location>
</feature>
<evidence type="ECO:0000259" key="6">
    <source>
        <dbReference type="PROSITE" id="PS52029"/>
    </source>
</evidence>
<evidence type="ECO:0000256" key="4">
    <source>
        <dbReference type="ARBA" id="ARBA00022984"/>
    </source>
</evidence>
<accession>X0UJQ8</accession>
<feature type="non-terminal residue" evidence="7">
    <location>
        <position position="1"/>
    </location>
</feature>
<keyword evidence="3" id="KW-0133">Cell shape</keyword>
<dbReference type="PROSITE" id="PS52029">
    <property type="entry name" value="LD_TPASE"/>
    <property type="match status" value="1"/>
</dbReference>
<name>X0UJQ8_9ZZZZ</name>
<keyword evidence="4" id="KW-0573">Peptidoglycan synthesis</keyword>
<keyword evidence="2" id="KW-0808">Transferase</keyword>
<dbReference type="PANTHER" id="PTHR41533:SF2">
    <property type="entry name" value="BLR7131 PROTEIN"/>
    <property type="match status" value="1"/>
</dbReference>
<reference evidence="7" key="1">
    <citation type="journal article" date="2014" name="Front. Microbiol.">
        <title>High frequency of phylogenetically diverse reductive dehalogenase-homologous genes in deep subseafloor sedimentary metagenomes.</title>
        <authorList>
            <person name="Kawai M."/>
            <person name="Futagami T."/>
            <person name="Toyoda A."/>
            <person name="Takaki Y."/>
            <person name="Nishi S."/>
            <person name="Hori S."/>
            <person name="Arai W."/>
            <person name="Tsubouchi T."/>
            <person name="Morono Y."/>
            <person name="Uchiyama I."/>
            <person name="Ito T."/>
            <person name="Fujiyama A."/>
            <person name="Inagaki F."/>
            <person name="Takami H."/>
        </authorList>
    </citation>
    <scope>NUCLEOTIDE SEQUENCE</scope>
    <source>
        <strain evidence="7">Expedition CK06-06</strain>
    </source>
</reference>
<dbReference type="InterPro" id="IPR052905">
    <property type="entry name" value="LD-transpeptidase_YkuD-like"/>
</dbReference>
<dbReference type="Gene3D" id="2.40.440.10">
    <property type="entry name" value="L,D-transpeptidase catalytic domain-like"/>
    <property type="match status" value="1"/>
</dbReference>
<gene>
    <name evidence="7" type="ORF">S01H1_20525</name>
</gene>
<dbReference type="GO" id="GO:0016740">
    <property type="term" value="F:transferase activity"/>
    <property type="evidence" value="ECO:0007669"/>
    <property type="project" value="UniProtKB-KW"/>
</dbReference>
<dbReference type="GO" id="GO:0009252">
    <property type="term" value="P:peptidoglycan biosynthetic process"/>
    <property type="evidence" value="ECO:0007669"/>
    <property type="project" value="UniProtKB-UniPathway"/>
</dbReference>
<evidence type="ECO:0000256" key="1">
    <source>
        <dbReference type="ARBA" id="ARBA00004752"/>
    </source>
</evidence>
<dbReference type="GO" id="GO:0071555">
    <property type="term" value="P:cell wall organization"/>
    <property type="evidence" value="ECO:0007669"/>
    <property type="project" value="UniProtKB-KW"/>
</dbReference>
<dbReference type="GO" id="GO:0008360">
    <property type="term" value="P:regulation of cell shape"/>
    <property type="evidence" value="ECO:0007669"/>
    <property type="project" value="UniProtKB-KW"/>
</dbReference>
<evidence type="ECO:0000256" key="2">
    <source>
        <dbReference type="ARBA" id="ARBA00022679"/>
    </source>
</evidence>
<dbReference type="EMBL" id="BARS01011244">
    <property type="protein sequence ID" value="GAF99501.1"/>
    <property type="molecule type" value="Genomic_DNA"/>
</dbReference>
<dbReference type="Pfam" id="PF03734">
    <property type="entry name" value="YkuD"/>
    <property type="match status" value="1"/>
</dbReference>
<dbReference type="CDD" id="cd16913">
    <property type="entry name" value="YkuD_like"/>
    <property type="match status" value="1"/>
</dbReference>
<comment type="caution">
    <text evidence="7">The sequence shown here is derived from an EMBL/GenBank/DDBJ whole genome shotgun (WGS) entry which is preliminary data.</text>
</comment>
<dbReference type="AlphaFoldDB" id="X0UJQ8"/>
<dbReference type="InterPro" id="IPR038063">
    <property type="entry name" value="Transpep_catalytic_dom"/>
</dbReference>
<dbReference type="UniPathway" id="UPA00219"/>
<keyword evidence="5" id="KW-0961">Cell wall biogenesis/degradation</keyword>
<protein>
    <recommendedName>
        <fullName evidence="6">L,D-TPase catalytic domain-containing protein</fullName>
    </recommendedName>
</protein>
<proteinExistence type="predicted"/>
<dbReference type="SUPFAM" id="SSF141523">
    <property type="entry name" value="L,D-transpeptidase catalytic domain-like"/>
    <property type="match status" value="1"/>
</dbReference>
<organism evidence="7">
    <name type="scientific">marine sediment metagenome</name>
    <dbReference type="NCBI Taxonomy" id="412755"/>
    <lineage>
        <taxon>unclassified sequences</taxon>
        <taxon>metagenomes</taxon>
        <taxon>ecological metagenomes</taxon>
    </lineage>
</organism>
<evidence type="ECO:0000313" key="7">
    <source>
        <dbReference type="EMBL" id="GAF99501.1"/>
    </source>
</evidence>
<dbReference type="PANTHER" id="PTHR41533">
    <property type="entry name" value="L,D-TRANSPEPTIDASE HI_1667-RELATED"/>
    <property type="match status" value="1"/>
</dbReference>
<evidence type="ECO:0000256" key="5">
    <source>
        <dbReference type="ARBA" id="ARBA00023316"/>
    </source>
</evidence>
<dbReference type="InterPro" id="IPR005490">
    <property type="entry name" value="LD_TPept_cat_dom"/>
</dbReference>
<evidence type="ECO:0000256" key="3">
    <source>
        <dbReference type="ARBA" id="ARBA00022960"/>
    </source>
</evidence>
<sequence length="203" mass="23240">SPIFRDEIKYVVINPTWTVPYSISTKEILPKIKRDPNYFASRDFDLKTSNGKFIDPSSVNWATITAKNFPFWLVQRPGPNNALGRVKIMFPNKHAVYLHDTPSKALFSKAERAFSHGCIRVENPFDFAEQLLGGGWNQEKFQQVLDQGKTKTLLLSKPMPVLLLYWTAMTTPEGVVHFYNDVYSRDKNIAEALDEPFRLDAPT</sequence>
<comment type="pathway">
    <text evidence="1">Cell wall biogenesis; peptidoglycan biosynthesis.</text>
</comment>